<evidence type="ECO:0000313" key="7">
    <source>
        <dbReference type="EMBL" id="MBO8437381.1"/>
    </source>
</evidence>
<accession>A0A9D9E193</accession>
<dbReference type="FunFam" id="1.20.1260.100:FF:000001">
    <property type="entry name" value="translocator protein 2"/>
    <property type="match status" value="1"/>
</dbReference>
<feature type="transmembrane region" description="Helical" evidence="6">
    <location>
        <begin position="74"/>
        <end position="95"/>
    </location>
</feature>
<dbReference type="GO" id="GO:0033013">
    <property type="term" value="P:tetrapyrrole metabolic process"/>
    <property type="evidence" value="ECO:0007669"/>
    <property type="project" value="UniProtKB-ARBA"/>
</dbReference>
<dbReference type="CDD" id="cd15904">
    <property type="entry name" value="TSPO_MBR"/>
    <property type="match status" value="1"/>
</dbReference>
<dbReference type="PANTHER" id="PTHR10057">
    <property type="entry name" value="PERIPHERAL-TYPE BENZODIAZEPINE RECEPTOR"/>
    <property type="match status" value="1"/>
</dbReference>
<name>A0A9D9E193_9BACT</name>
<protein>
    <submittedName>
        <fullName evidence="7">Tryptophan-rich sensory protein</fullName>
    </submittedName>
</protein>
<feature type="transmembrane region" description="Helical" evidence="6">
    <location>
        <begin position="46"/>
        <end position="67"/>
    </location>
</feature>
<evidence type="ECO:0000313" key="8">
    <source>
        <dbReference type="Proteomes" id="UP000823636"/>
    </source>
</evidence>
<dbReference type="PIRSF" id="PIRSF005859">
    <property type="entry name" value="PBR"/>
    <property type="match status" value="1"/>
</dbReference>
<feature type="transmembrane region" description="Helical" evidence="6">
    <location>
        <begin position="101"/>
        <end position="120"/>
    </location>
</feature>
<comment type="caution">
    <text evidence="7">The sequence shown here is derived from an EMBL/GenBank/DDBJ whole genome shotgun (WGS) entry which is preliminary data.</text>
</comment>
<evidence type="ECO:0000256" key="2">
    <source>
        <dbReference type="ARBA" id="ARBA00007524"/>
    </source>
</evidence>
<dbReference type="InterPro" id="IPR038330">
    <property type="entry name" value="TspO/MBR-related_sf"/>
</dbReference>
<proteinExistence type="inferred from homology"/>
<evidence type="ECO:0000256" key="3">
    <source>
        <dbReference type="ARBA" id="ARBA00022692"/>
    </source>
</evidence>
<comment type="similarity">
    <text evidence="2">Belongs to the TspO/BZRP family.</text>
</comment>
<dbReference type="EMBL" id="JADIMW010000005">
    <property type="protein sequence ID" value="MBO8437381.1"/>
    <property type="molecule type" value="Genomic_DNA"/>
</dbReference>
<organism evidence="7 8">
    <name type="scientific">Candidatus Caccoplasma merdipullorum</name>
    <dbReference type="NCBI Taxonomy" id="2840718"/>
    <lineage>
        <taxon>Bacteria</taxon>
        <taxon>Pseudomonadati</taxon>
        <taxon>Bacteroidota</taxon>
        <taxon>Bacteroidia</taxon>
        <taxon>Bacteroidales</taxon>
        <taxon>Bacteroidaceae</taxon>
        <taxon>Bacteroidaceae incertae sedis</taxon>
        <taxon>Candidatus Caccoplasma</taxon>
    </lineage>
</organism>
<evidence type="ECO:0000256" key="6">
    <source>
        <dbReference type="SAM" id="Phobius"/>
    </source>
</evidence>
<feature type="transmembrane region" description="Helical" evidence="6">
    <location>
        <begin position="127"/>
        <end position="148"/>
    </location>
</feature>
<gene>
    <name evidence="7" type="ORF">IAC54_00580</name>
</gene>
<dbReference type="AlphaFoldDB" id="A0A9D9E193"/>
<keyword evidence="3 6" id="KW-0812">Transmembrane</keyword>
<dbReference type="Pfam" id="PF03073">
    <property type="entry name" value="TspO_MBR"/>
    <property type="match status" value="1"/>
</dbReference>
<evidence type="ECO:0000256" key="4">
    <source>
        <dbReference type="ARBA" id="ARBA00022989"/>
    </source>
</evidence>
<dbReference type="InterPro" id="IPR004307">
    <property type="entry name" value="TspO_MBR"/>
</dbReference>
<dbReference type="GO" id="GO:0016020">
    <property type="term" value="C:membrane"/>
    <property type="evidence" value="ECO:0007669"/>
    <property type="project" value="UniProtKB-SubCell"/>
</dbReference>
<comment type="subcellular location">
    <subcellularLocation>
        <location evidence="1">Membrane</location>
        <topology evidence="1">Multi-pass membrane protein</topology>
    </subcellularLocation>
</comment>
<keyword evidence="5 6" id="KW-0472">Membrane</keyword>
<sequence length="151" mass="17090">MKKFVLYFIPVVVCLSVGVTSGELQGEALRVWYPGLVKSSLTPPPVVFPVAWSIIYVLVGISLGCVLECVNKRMVLIWAAQLFVNFAWSVLFFVLRSPVAGLVDIVILDFLVAWYLYVGFRSCRKAAWLFVPYMAWLLFATYLNWVVVICN</sequence>
<dbReference type="Gene3D" id="1.20.1260.100">
    <property type="entry name" value="TspO/MBR protein"/>
    <property type="match status" value="1"/>
</dbReference>
<dbReference type="Proteomes" id="UP000823636">
    <property type="component" value="Unassembled WGS sequence"/>
</dbReference>
<evidence type="ECO:0000256" key="1">
    <source>
        <dbReference type="ARBA" id="ARBA00004141"/>
    </source>
</evidence>
<reference evidence="7" key="1">
    <citation type="submission" date="2020-10" db="EMBL/GenBank/DDBJ databases">
        <authorList>
            <person name="Gilroy R."/>
        </authorList>
    </citation>
    <scope>NUCLEOTIDE SEQUENCE</scope>
    <source>
        <strain evidence="7">G3-4614</strain>
    </source>
</reference>
<evidence type="ECO:0000256" key="5">
    <source>
        <dbReference type="ARBA" id="ARBA00023136"/>
    </source>
</evidence>
<reference evidence="7" key="2">
    <citation type="journal article" date="2021" name="PeerJ">
        <title>Extensive microbial diversity within the chicken gut microbiome revealed by metagenomics and culture.</title>
        <authorList>
            <person name="Gilroy R."/>
            <person name="Ravi A."/>
            <person name="Getino M."/>
            <person name="Pursley I."/>
            <person name="Horton D.L."/>
            <person name="Alikhan N.F."/>
            <person name="Baker D."/>
            <person name="Gharbi K."/>
            <person name="Hall N."/>
            <person name="Watson M."/>
            <person name="Adriaenssens E.M."/>
            <person name="Foster-Nyarko E."/>
            <person name="Jarju S."/>
            <person name="Secka A."/>
            <person name="Antonio M."/>
            <person name="Oren A."/>
            <person name="Chaudhuri R.R."/>
            <person name="La Ragione R."/>
            <person name="Hildebrand F."/>
            <person name="Pallen M.J."/>
        </authorList>
    </citation>
    <scope>NUCLEOTIDE SEQUENCE</scope>
    <source>
        <strain evidence="7">G3-4614</strain>
    </source>
</reference>
<dbReference type="PANTHER" id="PTHR10057:SF0">
    <property type="entry name" value="TRANSLOCATOR PROTEIN"/>
    <property type="match status" value="1"/>
</dbReference>
<keyword evidence="4 6" id="KW-1133">Transmembrane helix</keyword>